<reference evidence="5" key="1">
    <citation type="submission" date="2016-10" db="EMBL/GenBank/DDBJ databases">
        <authorList>
            <person name="Varghese N."/>
            <person name="Submissions S."/>
        </authorList>
    </citation>
    <scope>NUCLEOTIDE SEQUENCE [LARGE SCALE GENOMIC DNA]</scope>
    <source>
        <strain evidence="5">CGMCC 1.10783</strain>
    </source>
</reference>
<protein>
    <submittedName>
        <fullName evidence="4">Pilus assembly protein CpaB</fullName>
    </submittedName>
</protein>
<feature type="transmembrane region" description="Helical" evidence="2">
    <location>
        <begin position="6"/>
        <end position="26"/>
    </location>
</feature>
<dbReference type="Pfam" id="PF16976">
    <property type="entry name" value="RcpC"/>
    <property type="match status" value="1"/>
</dbReference>
<evidence type="ECO:0000313" key="4">
    <source>
        <dbReference type="EMBL" id="SDI71080.1"/>
    </source>
</evidence>
<dbReference type="EMBL" id="FNEI01000004">
    <property type="protein sequence ID" value="SDI71080.1"/>
    <property type="molecule type" value="Genomic_DNA"/>
</dbReference>
<keyword evidence="2" id="KW-0812">Transmembrane</keyword>
<keyword evidence="2" id="KW-0472">Membrane</keyword>
<dbReference type="AlphaFoldDB" id="A0A1G8MUT0"/>
<feature type="region of interest" description="Disordered" evidence="1">
    <location>
        <begin position="180"/>
        <end position="203"/>
    </location>
</feature>
<organism evidence="4 5">
    <name type="scientific">Arthrobacter cupressi</name>
    <dbReference type="NCBI Taxonomy" id="1045773"/>
    <lineage>
        <taxon>Bacteria</taxon>
        <taxon>Bacillati</taxon>
        <taxon>Actinomycetota</taxon>
        <taxon>Actinomycetes</taxon>
        <taxon>Micrococcales</taxon>
        <taxon>Micrococcaceae</taxon>
        <taxon>Arthrobacter</taxon>
    </lineage>
</organism>
<sequence length="255" mass="26900">MKTRLLGGIAALVVAVIGTVMLLIYVQGADRRALANTETEEVYVVQKEIPAGTAVAKFGDSVVKKAVPRSAIAEDSVRNLDDLGSKVSSIEFMPGEQVLTSRMVDPGSQVGRGRVEVPTGLQEVTVKLDIERVVGGNIQAGDTVGVLMSFKPKDEKVGDMTQLSLHKVLVTAVQDGTGTLSETASETSQSDDSSSLKSNKKSSGRGTYLVTLARPATDVEKIVFAVEFGAVYLSKEPTDATQGNSGVMTLGKVIR</sequence>
<feature type="compositionally biased region" description="Low complexity" evidence="1">
    <location>
        <begin position="181"/>
        <end position="197"/>
    </location>
</feature>
<name>A0A1G8MUT0_9MICC</name>
<evidence type="ECO:0000259" key="3">
    <source>
        <dbReference type="Pfam" id="PF16976"/>
    </source>
</evidence>
<gene>
    <name evidence="4" type="ORF">SAMN05216555_10430</name>
</gene>
<feature type="domain" description="Flp pilus assembly protein RcpC/CpaB" evidence="3">
    <location>
        <begin position="117"/>
        <end position="233"/>
    </location>
</feature>
<evidence type="ECO:0000313" key="5">
    <source>
        <dbReference type="Proteomes" id="UP000182130"/>
    </source>
</evidence>
<dbReference type="STRING" id="1045773.SAMN05216555_10430"/>
<proteinExistence type="predicted"/>
<dbReference type="InterPro" id="IPR031571">
    <property type="entry name" value="RcpC_dom"/>
</dbReference>
<keyword evidence="5" id="KW-1185">Reference proteome</keyword>
<dbReference type="RefSeq" id="WP_074587755.1">
    <property type="nucleotide sequence ID" value="NZ_FNEI01000004.1"/>
</dbReference>
<dbReference type="Proteomes" id="UP000182130">
    <property type="component" value="Unassembled WGS sequence"/>
</dbReference>
<accession>A0A1G8MUT0</accession>
<keyword evidence="2" id="KW-1133">Transmembrane helix</keyword>
<evidence type="ECO:0000256" key="1">
    <source>
        <dbReference type="SAM" id="MobiDB-lite"/>
    </source>
</evidence>
<evidence type="ECO:0000256" key="2">
    <source>
        <dbReference type="SAM" id="Phobius"/>
    </source>
</evidence>